<dbReference type="Proteomes" id="UP001642260">
    <property type="component" value="Unassembled WGS sequence"/>
</dbReference>
<accession>A0ABC8K3T4</accession>
<protein>
    <submittedName>
        <fullName evidence="1">Uncharacterized protein</fullName>
    </submittedName>
</protein>
<dbReference type="AlphaFoldDB" id="A0ABC8K3T4"/>
<sequence>MAFLEARDTIQRQKEEIKYLKDVKAQTHENERGFEKSSSILEELKLRYEECESLKREVLILSERSKVTPTPLGIGTLLVIFNGCPRLAFFFTWGTDEVACPGALDVAGYVEVDSASGTG</sequence>
<evidence type="ECO:0000313" key="2">
    <source>
        <dbReference type="Proteomes" id="UP001642260"/>
    </source>
</evidence>
<keyword evidence="2" id="KW-1185">Reference proteome</keyword>
<dbReference type="EMBL" id="CAKOAT010178711">
    <property type="protein sequence ID" value="CAH8353185.1"/>
    <property type="molecule type" value="Genomic_DNA"/>
</dbReference>
<gene>
    <name evidence="1" type="ORF">ERUC_LOCUS18940</name>
</gene>
<proteinExistence type="predicted"/>
<evidence type="ECO:0000313" key="1">
    <source>
        <dbReference type="EMBL" id="CAH8353185.1"/>
    </source>
</evidence>
<name>A0ABC8K3T4_ERUVS</name>
<comment type="caution">
    <text evidence="1">The sequence shown here is derived from an EMBL/GenBank/DDBJ whole genome shotgun (WGS) entry which is preliminary data.</text>
</comment>
<organism evidence="1 2">
    <name type="scientific">Eruca vesicaria subsp. sativa</name>
    <name type="common">Garden rocket</name>
    <name type="synonym">Eruca sativa</name>
    <dbReference type="NCBI Taxonomy" id="29727"/>
    <lineage>
        <taxon>Eukaryota</taxon>
        <taxon>Viridiplantae</taxon>
        <taxon>Streptophyta</taxon>
        <taxon>Embryophyta</taxon>
        <taxon>Tracheophyta</taxon>
        <taxon>Spermatophyta</taxon>
        <taxon>Magnoliopsida</taxon>
        <taxon>eudicotyledons</taxon>
        <taxon>Gunneridae</taxon>
        <taxon>Pentapetalae</taxon>
        <taxon>rosids</taxon>
        <taxon>malvids</taxon>
        <taxon>Brassicales</taxon>
        <taxon>Brassicaceae</taxon>
        <taxon>Brassiceae</taxon>
        <taxon>Eruca</taxon>
    </lineage>
</organism>
<reference evidence="1 2" key="1">
    <citation type="submission" date="2022-03" db="EMBL/GenBank/DDBJ databases">
        <authorList>
            <person name="Macdonald S."/>
            <person name="Ahmed S."/>
            <person name="Newling K."/>
        </authorList>
    </citation>
    <scope>NUCLEOTIDE SEQUENCE [LARGE SCALE GENOMIC DNA]</scope>
</reference>